<dbReference type="AlphaFoldDB" id="A0A7G2CPK9"/>
<dbReference type="PANTHER" id="PTHR10183">
    <property type="entry name" value="CALPAIN"/>
    <property type="match status" value="1"/>
</dbReference>
<evidence type="ECO:0000259" key="3">
    <source>
        <dbReference type="PROSITE" id="PS50203"/>
    </source>
</evidence>
<feature type="domain" description="Calpain catalytic" evidence="3">
    <location>
        <begin position="214"/>
        <end position="513"/>
    </location>
</feature>
<dbReference type="InterPro" id="IPR036213">
    <property type="entry name" value="Calpain_III_sf"/>
</dbReference>
<gene>
    <name evidence="4" type="ORF">ADEAN_000842500</name>
</gene>
<protein>
    <submittedName>
        <fullName evidence="4">Calpain family cysteine protease/Calpain large subunit, domain III, putative</fullName>
    </submittedName>
</protein>
<evidence type="ECO:0000256" key="1">
    <source>
        <dbReference type="PROSITE-ProRule" id="PRU00239"/>
    </source>
</evidence>
<reference evidence="4 5" key="1">
    <citation type="submission" date="2020-08" db="EMBL/GenBank/DDBJ databases">
        <authorList>
            <person name="Newling K."/>
            <person name="Davey J."/>
            <person name="Forrester S."/>
        </authorList>
    </citation>
    <scope>NUCLEOTIDE SEQUENCE [LARGE SCALE GENOMIC DNA]</scope>
    <source>
        <strain evidence="5">Crithidia deanei Carvalho (ATCC PRA-265)</strain>
    </source>
</reference>
<dbReference type="InterPro" id="IPR022684">
    <property type="entry name" value="Calpain_cysteine_protease"/>
</dbReference>
<evidence type="ECO:0000313" key="5">
    <source>
        <dbReference type="Proteomes" id="UP000515908"/>
    </source>
</evidence>
<dbReference type="Gene3D" id="3.80.10.10">
    <property type="entry name" value="Ribonuclease Inhibitor"/>
    <property type="match status" value="1"/>
</dbReference>
<proteinExistence type="predicted"/>
<dbReference type="PANTHER" id="PTHR10183:SF421">
    <property type="entry name" value="PUTATIVE-RELATED"/>
    <property type="match status" value="1"/>
</dbReference>
<dbReference type="InterPro" id="IPR022683">
    <property type="entry name" value="Calpain_III"/>
</dbReference>
<accession>A0A7G2CPK9</accession>
<sequence length="1095" mass="121924">MFKEKYEKICDRWECKPNKRLVRQLADIDGAALRTIDLSHEHYIGEVGFYPIVDLIKSTDTIATVNLSDVSMKNSELAYLLESTEQHPGLLTLHLTHNLLSEEAVPLFNAFLEKNKTVEAITLDGNNFPVHFINELRTILQSRSSKNHSLEDTPSGISDISDIRDEGEGRRASTAAGQREAPLEDADTSTERNTLNEDYTMRVRALGSALVGLKFSDFSFPAAPSSLLYDMDASSAALPPGSSWVRVSEVIDGETLVCDPTELLTIPLEAHPPYRWFAQVIRSLAAKPAWLDLSFVNYNYVKGCASFRFFKNQAWEDVLIDDYVFADSSRLTWPGGHHITENVYFLLLEKAYAKVHTCYEALHSDAISEATPLERFRDCFVDLTASVPETIYLKKEEASDEEQHKNFIWNTLTKACKEETVFACLVKGSELFGVKAVHEVNKDRIVELVGPSSEEQRPVFFQSVKYHPNSPSWATFVKESGDGEGGDARKDAVYLTLGEVFRYFELLLQCTRYSHCFTVEGRLEKGERGGAVLLVESEAPLTNCVISVHQPDAQLTMMRGNHAKARYANELGLRVVTVDTDGELLTENKEFDLLDSLAVAPLMASRDRFAILPSLSGAKPVVAVFPTAALTSSSTYYVSVRGEVETVLRPVPQSEAYSVEGTWTVASAPDTADWGENTQYTLSVSETSSVTVRLTALGEVPADCRIGFSIHRTRRLRSFLSYDPSTVLLSTEPCPAPTCEAELVLESVSSQLGSPFFIVPFCTKLTGESSPFLLEVVGNRRVSLAPVDPHYDWNRKQLEVDISDALHNNGGSSAYPTWRFSPQFLLKFPVEQDGEVYIRVQHKDGPPADPMFVSVTPVDTDDPTRKSRHQLSLSPDTVVFAEGVERIDTHFHLTPSLAKGPLLLLVGLSEPYREGSLLLSLYAEPQVTVHTPREWEAVSVAEGQWRLGVTAGGSRSSHPGWINNPFFRLVTPHPTELVCLVVYSPDNYIARRLKRCGVKKVKPVLPVQQPYLDTTLEVEVVQLDERLSTVQSARGSGGSEVLLSVSLDAVAEGERPYFIVPSTTAPQRNGFFRLFVYSNRPVVLEEEENKRWPFL</sequence>
<evidence type="ECO:0000313" key="4">
    <source>
        <dbReference type="EMBL" id="CAD2220901.1"/>
    </source>
</evidence>
<keyword evidence="5" id="KW-1185">Reference proteome</keyword>
<dbReference type="PROSITE" id="PS50203">
    <property type="entry name" value="CALPAIN_CAT"/>
    <property type="match status" value="1"/>
</dbReference>
<feature type="compositionally biased region" description="Basic and acidic residues" evidence="2">
    <location>
        <begin position="161"/>
        <end position="171"/>
    </location>
</feature>
<dbReference type="GO" id="GO:0004198">
    <property type="term" value="F:calcium-dependent cysteine-type endopeptidase activity"/>
    <property type="evidence" value="ECO:0007669"/>
    <property type="project" value="InterPro"/>
</dbReference>
<dbReference type="SUPFAM" id="SSF49758">
    <property type="entry name" value="Calpain large subunit, middle domain (domain III)"/>
    <property type="match status" value="3"/>
</dbReference>
<dbReference type="SMART" id="SM00720">
    <property type="entry name" value="calpain_III"/>
    <property type="match status" value="1"/>
</dbReference>
<dbReference type="GO" id="GO:0006508">
    <property type="term" value="P:proteolysis"/>
    <property type="evidence" value="ECO:0007669"/>
    <property type="project" value="UniProtKB-KW"/>
</dbReference>
<dbReference type="InterPro" id="IPR001300">
    <property type="entry name" value="Peptidase_C2_calpain_cat"/>
</dbReference>
<feature type="region of interest" description="Disordered" evidence="2">
    <location>
        <begin position="144"/>
        <end position="195"/>
    </location>
</feature>
<name>A0A7G2CPK9_9TRYP</name>
<dbReference type="VEuPathDB" id="TriTrypDB:ADEAN_000842500"/>
<dbReference type="Gene3D" id="2.60.120.380">
    <property type="match status" value="3"/>
</dbReference>
<dbReference type="EMBL" id="LR877163">
    <property type="protein sequence ID" value="CAD2220901.1"/>
    <property type="molecule type" value="Genomic_DNA"/>
</dbReference>
<dbReference type="SUPFAM" id="SSF52047">
    <property type="entry name" value="RNI-like"/>
    <property type="match status" value="1"/>
</dbReference>
<dbReference type="InterPro" id="IPR032675">
    <property type="entry name" value="LRR_dom_sf"/>
</dbReference>
<keyword evidence="4" id="KW-0645">Protease</keyword>
<keyword evidence="4" id="KW-0378">Hydrolase</keyword>
<dbReference type="Proteomes" id="UP000515908">
    <property type="component" value="Chromosome 19"/>
</dbReference>
<dbReference type="InterPro" id="IPR038765">
    <property type="entry name" value="Papain-like_cys_pep_sf"/>
</dbReference>
<evidence type="ECO:0000256" key="2">
    <source>
        <dbReference type="SAM" id="MobiDB-lite"/>
    </source>
</evidence>
<organism evidence="4 5">
    <name type="scientific">Angomonas deanei</name>
    <dbReference type="NCBI Taxonomy" id="59799"/>
    <lineage>
        <taxon>Eukaryota</taxon>
        <taxon>Discoba</taxon>
        <taxon>Euglenozoa</taxon>
        <taxon>Kinetoplastea</taxon>
        <taxon>Metakinetoplastina</taxon>
        <taxon>Trypanosomatida</taxon>
        <taxon>Trypanosomatidae</taxon>
        <taxon>Strigomonadinae</taxon>
        <taxon>Angomonas</taxon>
    </lineage>
</organism>
<dbReference type="Pfam" id="PF00648">
    <property type="entry name" value="Peptidase_C2"/>
    <property type="match status" value="1"/>
</dbReference>
<dbReference type="SMART" id="SM00230">
    <property type="entry name" value="CysPc"/>
    <property type="match status" value="1"/>
</dbReference>
<comment type="caution">
    <text evidence="1">Lacks conserved residue(s) required for the propagation of feature annotation.</text>
</comment>
<dbReference type="SUPFAM" id="SSF54001">
    <property type="entry name" value="Cysteine proteinases"/>
    <property type="match status" value="1"/>
</dbReference>